<evidence type="ECO:0000256" key="5">
    <source>
        <dbReference type="SAM" id="SignalP"/>
    </source>
</evidence>
<dbReference type="PANTHER" id="PTHR44858">
    <property type="entry name" value="TETRATRICOPEPTIDE REPEAT PROTEIN 6"/>
    <property type="match status" value="1"/>
</dbReference>
<feature type="region of interest" description="Disordered" evidence="4">
    <location>
        <begin position="722"/>
        <end position="756"/>
    </location>
</feature>
<sequence>MKRGWVVVLMLFGHMMSNSVQGQNFRECQRQFETLLRFFNQSFEENNPQLIRSAEYRTHLMALQKAYQTYDKAYYNSNDSLQKATNEALLNVLAGNYGKALHLMQSIDTVSTQTGYYLGLIHLLNQNYTEAQPFFEAAQAGKWASLNEMVALGKAGKINEGIQLGQNASHKATQGKWNYNVGLLYKKNQQDDASVDELSSAIRQNDLMAYRMLRGDVLMKQSQSKRAVADFEKVAKRHPKAQIRYANALVDLKRYTEAQHYFEQYLESDHRLFRKDALLGLGHTYYGLNQMETAQKYYRLAAPLYKKNPVALCGQANVLVTKHEYERAQTIYNRILTNDSTYLSARLGRGITYYGQGKYELALQDFARASSLFDGTDRTLADIFVCRAYANYYTHNATKSMPDFETAVRLDGARYEALAGISGILIDQKNFPQAGRYLSRALNLEKSYDKMWSNYGNLLLHFDMFGKGYDVFKKAIALNPANLKAQNGWGVVLLENDRLDQAKVLFDSLVRANPNVPYLINNRGIVNAYHGNRYEQKRDPDAANAQYQLAYNDFKMAMDVAPSRKFYNVNQGNVYRFWEQYDEAKLSYKAYQDKSALNNTAVLYAGQDNFKDAKYYLETALQIDSSHHVFQFNMNLLMKGKQKEFARSLARAVASADGTEGMFSDIGIKYSRDGFVTIYLYDYEYDTLHFPGRHYLPLPVAEYEEEFFIPEYDFKLMPYSDKKKTEPKKKSPNYKSQKVRLKGSNRRSGTRCPVFR</sequence>
<dbReference type="Proteomes" id="UP000479293">
    <property type="component" value="Unassembled WGS sequence"/>
</dbReference>
<evidence type="ECO:0000256" key="1">
    <source>
        <dbReference type="ARBA" id="ARBA00022737"/>
    </source>
</evidence>
<proteinExistence type="predicted"/>
<evidence type="ECO:0000313" key="6">
    <source>
        <dbReference type="EMBL" id="MPR36494.1"/>
    </source>
</evidence>
<evidence type="ECO:0000256" key="3">
    <source>
        <dbReference type="PROSITE-ProRule" id="PRU00339"/>
    </source>
</evidence>
<reference evidence="6 7" key="1">
    <citation type="submission" date="2019-10" db="EMBL/GenBank/DDBJ databases">
        <title>Draft Genome Sequence of Cytophagaceae sp. SJW1-29.</title>
        <authorList>
            <person name="Choi A."/>
        </authorList>
    </citation>
    <scope>NUCLEOTIDE SEQUENCE [LARGE SCALE GENOMIC DNA]</scope>
    <source>
        <strain evidence="6 7">SJW1-29</strain>
    </source>
</reference>
<gene>
    <name evidence="6" type="ORF">GBK04_24935</name>
</gene>
<name>A0A7C9BKQ7_9BACT</name>
<keyword evidence="5" id="KW-0732">Signal</keyword>
<dbReference type="Gene3D" id="1.25.40.10">
    <property type="entry name" value="Tetratricopeptide repeat domain"/>
    <property type="match status" value="3"/>
</dbReference>
<keyword evidence="2 3" id="KW-0802">TPR repeat</keyword>
<feature type="signal peptide" evidence="5">
    <location>
        <begin position="1"/>
        <end position="22"/>
    </location>
</feature>
<dbReference type="AlphaFoldDB" id="A0A7C9BKQ7"/>
<dbReference type="EMBL" id="WHLY01000002">
    <property type="protein sequence ID" value="MPR36494.1"/>
    <property type="molecule type" value="Genomic_DNA"/>
</dbReference>
<feature type="chain" id="PRO_5028860447" evidence="5">
    <location>
        <begin position="23"/>
        <end position="756"/>
    </location>
</feature>
<dbReference type="InterPro" id="IPR050498">
    <property type="entry name" value="Ycf3"/>
</dbReference>
<protein>
    <submittedName>
        <fullName evidence="6">Tetratricopeptide repeat protein</fullName>
    </submittedName>
</protein>
<keyword evidence="1" id="KW-0677">Repeat</keyword>
<accession>A0A7C9BKQ7</accession>
<feature type="compositionally biased region" description="Basic residues" evidence="4">
    <location>
        <begin position="725"/>
        <end position="749"/>
    </location>
</feature>
<evidence type="ECO:0000313" key="7">
    <source>
        <dbReference type="Proteomes" id="UP000479293"/>
    </source>
</evidence>
<dbReference type="InterPro" id="IPR019734">
    <property type="entry name" value="TPR_rpt"/>
</dbReference>
<dbReference type="SUPFAM" id="SSF48452">
    <property type="entry name" value="TPR-like"/>
    <property type="match status" value="2"/>
</dbReference>
<feature type="repeat" description="TPR" evidence="3">
    <location>
        <begin position="275"/>
        <end position="308"/>
    </location>
</feature>
<evidence type="ECO:0000256" key="4">
    <source>
        <dbReference type="SAM" id="MobiDB-lite"/>
    </source>
</evidence>
<dbReference type="InterPro" id="IPR011990">
    <property type="entry name" value="TPR-like_helical_dom_sf"/>
</dbReference>
<dbReference type="SMART" id="SM00028">
    <property type="entry name" value="TPR"/>
    <property type="match status" value="9"/>
</dbReference>
<dbReference type="PROSITE" id="PS50005">
    <property type="entry name" value="TPR"/>
    <property type="match status" value="2"/>
</dbReference>
<comment type="caution">
    <text evidence="6">The sequence shown here is derived from an EMBL/GenBank/DDBJ whole genome shotgun (WGS) entry which is preliminary data.</text>
</comment>
<organism evidence="6 7">
    <name type="scientific">Salmonirosea aquatica</name>
    <dbReference type="NCBI Taxonomy" id="2654236"/>
    <lineage>
        <taxon>Bacteria</taxon>
        <taxon>Pseudomonadati</taxon>
        <taxon>Bacteroidota</taxon>
        <taxon>Cytophagia</taxon>
        <taxon>Cytophagales</taxon>
        <taxon>Spirosomataceae</taxon>
        <taxon>Salmonirosea</taxon>
    </lineage>
</organism>
<dbReference type="SUPFAM" id="SSF81901">
    <property type="entry name" value="HCP-like"/>
    <property type="match status" value="1"/>
</dbReference>
<keyword evidence="7" id="KW-1185">Reference proteome</keyword>
<evidence type="ECO:0000256" key="2">
    <source>
        <dbReference type="ARBA" id="ARBA00022803"/>
    </source>
</evidence>
<dbReference type="Pfam" id="PF13432">
    <property type="entry name" value="TPR_16"/>
    <property type="match status" value="2"/>
</dbReference>
<dbReference type="PANTHER" id="PTHR44858:SF1">
    <property type="entry name" value="UDP-N-ACETYLGLUCOSAMINE--PEPTIDE N-ACETYLGLUCOSAMINYLTRANSFERASE SPINDLY-RELATED"/>
    <property type="match status" value="1"/>
</dbReference>
<feature type="repeat" description="TPR" evidence="3">
    <location>
        <begin position="449"/>
        <end position="482"/>
    </location>
</feature>